<dbReference type="Pfam" id="PF00005">
    <property type="entry name" value="ABC_tran"/>
    <property type="match status" value="1"/>
</dbReference>
<evidence type="ECO:0000256" key="3">
    <source>
        <dbReference type="ARBA" id="ARBA00022448"/>
    </source>
</evidence>
<dbReference type="InterPro" id="IPR050388">
    <property type="entry name" value="ABC_Ni/Peptide_Import"/>
</dbReference>
<organism evidence="10 11">
    <name type="scientific">Mycolicibacterium porcinum</name>
    <dbReference type="NCBI Taxonomy" id="39693"/>
    <lineage>
        <taxon>Bacteria</taxon>
        <taxon>Bacillati</taxon>
        <taxon>Actinomycetota</taxon>
        <taxon>Actinomycetes</taxon>
        <taxon>Mycobacteriales</taxon>
        <taxon>Mycobacteriaceae</taxon>
        <taxon>Mycolicibacterium</taxon>
    </lineage>
</organism>
<dbReference type="Pfam" id="PF08352">
    <property type="entry name" value="oligo_HPY"/>
    <property type="match status" value="1"/>
</dbReference>
<dbReference type="InterPro" id="IPR003439">
    <property type="entry name" value="ABC_transporter-like_ATP-bd"/>
</dbReference>
<dbReference type="Gene3D" id="3.40.50.300">
    <property type="entry name" value="P-loop containing nucleotide triphosphate hydrolases"/>
    <property type="match status" value="1"/>
</dbReference>
<dbReference type="InterPro" id="IPR027417">
    <property type="entry name" value="P-loop_NTPase"/>
</dbReference>
<keyword evidence="7" id="KW-0472">Membrane</keyword>
<evidence type="ECO:0000259" key="9">
    <source>
        <dbReference type="PROSITE" id="PS50893"/>
    </source>
</evidence>
<feature type="domain" description="ABC transporter" evidence="9">
    <location>
        <begin position="24"/>
        <end position="270"/>
    </location>
</feature>
<keyword evidence="6 10" id="KW-0067">ATP-binding</keyword>
<evidence type="ECO:0000256" key="6">
    <source>
        <dbReference type="ARBA" id="ARBA00022840"/>
    </source>
</evidence>
<dbReference type="InterPro" id="IPR003593">
    <property type="entry name" value="AAA+_ATPase"/>
</dbReference>
<evidence type="ECO:0000256" key="1">
    <source>
        <dbReference type="ARBA" id="ARBA00004202"/>
    </source>
</evidence>
<keyword evidence="11" id="KW-1185">Reference proteome</keyword>
<dbReference type="RefSeq" id="WP_368573037.1">
    <property type="nucleotide sequence ID" value="NZ_JBDLOU010000020.1"/>
</dbReference>
<proteinExistence type="inferred from homology"/>
<dbReference type="PANTHER" id="PTHR43297">
    <property type="entry name" value="OLIGOPEPTIDE TRANSPORT ATP-BINDING PROTEIN APPD"/>
    <property type="match status" value="1"/>
</dbReference>
<comment type="subcellular location">
    <subcellularLocation>
        <location evidence="1">Cell membrane</location>
        <topology evidence="1">Peripheral membrane protein</topology>
    </subcellularLocation>
</comment>
<comment type="similarity">
    <text evidence="2">Belongs to the ABC transporter superfamily.</text>
</comment>
<dbReference type="PROSITE" id="PS50893">
    <property type="entry name" value="ABC_TRANSPORTER_2"/>
    <property type="match status" value="1"/>
</dbReference>
<feature type="region of interest" description="Disordered" evidence="8">
    <location>
        <begin position="1"/>
        <end position="20"/>
    </location>
</feature>
<dbReference type="GO" id="GO:0005524">
    <property type="term" value="F:ATP binding"/>
    <property type="evidence" value="ECO:0007669"/>
    <property type="project" value="UniProtKB-KW"/>
</dbReference>
<reference evidence="10 11" key="1">
    <citation type="submission" date="2024-04" db="EMBL/GenBank/DDBJ databases">
        <title>Genomic Markers of Mycobacteria.</title>
        <authorList>
            <person name="Soliman M.S."/>
            <person name="Elkholy A."/>
            <person name="Soliman N.S."/>
            <person name="Abbas A."/>
            <person name="Khayrat S."/>
            <person name="Shawky S."/>
        </authorList>
    </citation>
    <scope>NUCLEOTIDE SEQUENCE [LARGE SCALE GENOMIC DNA]</scope>
    <source>
        <strain evidence="10 11">Egy-CU-AM5</strain>
    </source>
</reference>
<evidence type="ECO:0000256" key="5">
    <source>
        <dbReference type="ARBA" id="ARBA00022741"/>
    </source>
</evidence>
<comment type="caution">
    <text evidence="10">The sequence shown here is derived from an EMBL/GenBank/DDBJ whole genome shotgun (WGS) entry which is preliminary data.</text>
</comment>
<dbReference type="Proteomes" id="UP001558474">
    <property type="component" value="Unassembled WGS sequence"/>
</dbReference>
<evidence type="ECO:0000256" key="4">
    <source>
        <dbReference type="ARBA" id="ARBA00022475"/>
    </source>
</evidence>
<name>A0ABV3VC13_9MYCO</name>
<dbReference type="CDD" id="cd03257">
    <property type="entry name" value="ABC_NikE_OppD_transporters"/>
    <property type="match status" value="1"/>
</dbReference>
<dbReference type="PANTHER" id="PTHR43297:SF2">
    <property type="entry name" value="DIPEPTIDE TRANSPORT ATP-BINDING PROTEIN DPPD"/>
    <property type="match status" value="1"/>
</dbReference>
<dbReference type="SUPFAM" id="SSF52540">
    <property type="entry name" value="P-loop containing nucleoside triphosphate hydrolases"/>
    <property type="match status" value="1"/>
</dbReference>
<evidence type="ECO:0000256" key="2">
    <source>
        <dbReference type="ARBA" id="ARBA00005417"/>
    </source>
</evidence>
<evidence type="ECO:0000313" key="11">
    <source>
        <dbReference type="Proteomes" id="UP001558474"/>
    </source>
</evidence>
<dbReference type="InterPro" id="IPR013563">
    <property type="entry name" value="Oligopep_ABC_C"/>
</dbReference>
<dbReference type="PROSITE" id="PS00211">
    <property type="entry name" value="ABC_TRANSPORTER_1"/>
    <property type="match status" value="1"/>
</dbReference>
<keyword evidence="4" id="KW-1003">Cell membrane</keyword>
<dbReference type="SMART" id="SM00382">
    <property type="entry name" value="AAA"/>
    <property type="match status" value="1"/>
</dbReference>
<dbReference type="InterPro" id="IPR017871">
    <property type="entry name" value="ABC_transporter-like_CS"/>
</dbReference>
<keyword evidence="3" id="KW-0813">Transport</keyword>
<protein>
    <submittedName>
        <fullName evidence="10">ABC transporter ATP-binding protein</fullName>
    </submittedName>
</protein>
<dbReference type="EMBL" id="JBDLOU010000020">
    <property type="protein sequence ID" value="MEX3738949.1"/>
    <property type="molecule type" value="Genomic_DNA"/>
</dbReference>
<evidence type="ECO:0000256" key="7">
    <source>
        <dbReference type="ARBA" id="ARBA00023136"/>
    </source>
</evidence>
<sequence>MNSRSARTPVFSPEQRTRPQPPALVLEDLRVSLHDGTPLLRGVDLEVNAGEGLALLGESGSGKSLTALAVMGLLPKTCTVEGRIETDGLDLRRLTSRQMQSVRGGRIGLVFQDSLSALNPVHRVGAQIGEALRIREGLSRRQAKDRTLELMRQVRIPDAETRYRSYPHQFSGGMRQRVAIAIALAQSPRILIADEPTTALDPTVQLQILHLLKSLQEQLGMGLILITHDLKAAAAIADRVAVMYAGRIVETGSAESVLARPHHPYTAALLRAIPCRSRRAGQLDVLPGGPPELTAGLTGCPFRFRCSDAIEICSTTDPRLTPRASEGACACHVA</sequence>
<accession>A0ABV3VC13</accession>
<gene>
    <name evidence="10" type="ORF">ABFW12_11980</name>
</gene>
<keyword evidence="5" id="KW-0547">Nucleotide-binding</keyword>
<evidence type="ECO:0000313" key="10">
    <source>
        <dbReference type="EMBL" id="MEX3738949.1"/>
    </source>
</evidence>
<evidence type="ECO:0000256" key="8">
    <source>
        <dbReference type="SAM" id="MobiDB-lite"/>
    </source>
</evidence>
<dbReference type="NCBIfam" id="TIGR01727">
    <property type="entry name" value="oligo_HPY"/>
    <property type="match status" value="1"/>
</dbReference>